<evidence type="ECO:0000313" key="3">
    <source>
        <dbReference type="Proteomes" id="UP001418222"/>
    </source>
</evidence>
<dbReference type="EMBL" id="JBBWWQ010000016">
    <property type="protein sequence ID" value="KAK8925727.1"/>
    <property type="molecule type" value="Genomic_DNA"/>
</dbReference>
<comment type="caution">
    <text evidence="2">The sequence shown here is derived from an EMBL/GenBank/DDBJ whole genome shotgun (WGS) entry which is preliminary data.</text>
</comment>
<evidence type="ECO:0000313" key="2">
    <source>
        <dbReference type="EMBL" id="KAK8925727.1"/>
    </source>
</evidence>
<keyword evidence="3" id="KW-1185">Reference proteome</keyword>
<name>A0AAP0FYI7_9ASPA</name>
<protein>
    <submittedName>
        <fullName evidence="2">Uncharacterized protein</fullName>
    </submittedName>
</protein>
<feature type="compositionally biased region" description="Basic and acidic residues" evidence="1">
    <location>
        <begin position="44"/>
        <end position="54"/>
    </location>
</feature>
<sequence>MVDEGGADGLKGQQIQPFKFQLLWRRRKWLHRRLLSPAASPSSREIRPGADLHPRRAVPAGRPHSDGGANPAYHRQTPAVRRPLKGKTFYWFKTIRLVSDKAEAESFSILAGLSATLRRNQAHRRPPPRYPATIVHTDLYILHSDLLSVLPACAASCRSRFVSATTVRQRLLHRSAAEWAIAGTPKDRNDPK</sequence>
<feature type="region of interest" description="Disordered" evidence="1">
    <location>
        <begin position="38"/>
        <end position="77"/>
    </location>
</feature>
<proteinExistence type="predicted"/>
<accession>A0AAP0FYI7</accession>
<evidence type="ECO:0000256" key="1">
    <source>
        <dbReference type="SAM" id="MobiDB-lite"/>
    </source>
</evidence>
<dbReference type="Proteomes" id="UP001418222">
    <property type="component" value="Unassembled WGS sequence"/>
</dbReference>
<gene>
    <name evidence="2" type="ORF">KSP39_PZI018433</name>
</gene>
<reference evidence="2 3" key="1">
    <citation type="journal article" date="2022" name="Nat. Plants">
        <title>Genomes of leafy and leafless Platanthera orchids illuminate the evolution of mycoheterotrophy.</title>
        <authorList>
            <person name="Li M.H."/>
            <person name="Liu K.W."/>
            <person name="Li Z."/>
            <person name="Lu H.C."/>
            <person name="Ye Q.L."/>
            <person name="Zhang D."/>
            <person name="Wang J.Y."/>
            <person name="Li Y.F."/>
            <person name="Zhong Z.M."/>
            <person name="Liu X."/>
            <person name="Yu X."/>
            <person name="Liu D.K."/>
            <person name="Tu X.D."/>
            <person name="Liu B."/>
            <person name="Hao Y."/>
            <person name="Liao X.Y."/>
            <person name="Jiang Y.T."/>
            <person name="Sun W.H."/>
            <person name="Chen J."/>
            <person name="Chen Y.Q."/>
            <person name="Ai Y."/>
            <person name="Zhai J.W."/>
            <person name="Wu S.S."/>
            <person name="Zhou Z."/>
            <person name="Hsiao Y.Y."/>
            <person name="Wu W.L."/>
            <person name="Chen Y.Y."/>
            <person name="Lin Y.F."/>
            <person name="Hsu J.L."/>
            <person name="Li C.Y."/>
            <person name="Wang Z.W."/>
            <person name="Zhao X."/>
            <person name="Zhong W.Y."/>
            <person name="Ma X.K."/>
            <person name="Ma L."/>
            <person name="Huang J."/>
            <person name="Chen G.Z."/>
            <person name="Huang M.Z."/>
            <person name="Huang L."/>
            <person name="Peng D.H."/>
            <person name="Luo Y.B."/>
            <person name="Zou S.Q."/>
            <person name="Chen S.P."/>
            <person name="Lan S."/>
            <person name="Tsai W.C."/>
            <person name="Van de Peer Y."/>
            <person name="Liu Z.J."/>
        </authorList>
    </citation>
    <scope>NUCLEOTIDE SEQUENCE [LARGE SCALE GENOMIC DNA]</scope>
    <source>
        <strain evidence="2">Lor287</strain>
    </source>
</reference>
<dbReference type="AlphaFoldDB" id="A0AAP0FYI7"/>
<organism evidence="2 3">
    <name type="scientific">Platanthera zijinensis</name>
    <dbReference type="NCBI Taxonomy" id="2320716"/>
    <lineage>
        <taxon>Eukaryota</taxon>
        <taxon>Viridiplantae</taxon>
        <taxon>Streptophyta</taxon>
        <taxon>Embryophyta</taxon>
        <taxon>Tracheophyta</taxon>
        <taxon>Spermatophyta</taxon>
        <taxon>Magnoliopsida</taxon>
        <taxon>Liliopsida</taxon>
        <taxon>Asparagales</taxon>
        <taxon>Orchidaceae</taxon>
        <taxon>Orchidoideae</taxon>
        <taxon>Orchideae</taxon>
        <taxon>Orchidinae</taxon>
        <taxon>Platanthera</taxon>
    </lineage>
</organism>